<name>A0A2C5YM63_9HYPO</name>
<dbReference type="Proteomes" id="UP000226431">
    <property type="component" value="Unassembled WGS sequence"/>
</dbReference>
<dbReference type="EMBL" id="NJES01000701">
    <property type="protein sequence ID" value="PHH69857.1"/>
    <property type="molecule type" value="Genomic_DNA"/>
</dbReference>
<gene>
    <name evidence="2" type="ORF">CDD80_6448</name>
</gene>
<reference evidence="2 3" key="1">
    <citation type="submission" date="2017-06" db="EMBL/GenBank/DDBJ databases">
        <title>Ant-infecting Ophiocordyceps genomes reveal a high diversity of potential behavioral manipulation genes and a possible major role for enterotoxins.</title>
        <authorList>
            <person name="De Bekker C."/>
            <person name="Evans H.C."/>
            <person name="Brachmann A."/>
            <person name="Hughes D.P."/>
        </authorList>
    </citation>
    <scope>NUCLEOTIDE SEQUENCE [LARGE SCALE GENOMIC DNA]</scope>
    <source>
        <strain evidence="2 3">Map16</strain>
    </source>
</reference>
<feature type="compositionally biased region" description="Basic residues" evidence="1">
    <location>
        <begin position="160"/>
        <end position="176"/>
    </location>
</feature>
<feature type="region of interest" description="Disordered" evidence="1">
    <location>
        <begin position="136"/>
        <end position="176"/>
    </location>
</feature>
<proteinExistence type="predicted"/>
<dbReference type="AlphaFoldDB" id="A0A2C5YM63"/>
<sequence length="250" mass="28179">MGPDESSAYYSLLQCPAISAETHHTNGLDEEILHVPAHEHNWHDKNLSVMSSSETMSTGPPSAEDYHRRPVVLFVSVSASSTSRERARTPANEVKLVLNHHDLADVVKESSRISLSPTDNVIGIGQAIRPRDRGLYLGHSNQKQTGARRGERMTRGAQAFHRRHAGGRKRHEHGRSRHDQYWLENGIEDGGYDSVENDRLESRVNTMDEDRGQETRFFDAKPFFVMLRLCCRISNIVKHSATGDSASWRS</sequence>
<protein>
    <submittedName>
        <fullName evidence="2">Uncharacterized protein</fullName>
    </submittedName>
</protein>
<keyword evidence="3" id="KW-1185">Reference proteome</keyword>
<evidence type="ECO:0000313" key="2">
    <source>
        <dbReference type="EMBL" id="PHH69857.1"/>
    </source>
</evidence>
<evidence type="ECO:0000313" key="3">
    <source>
        <dbReference type="Proteomes" id="UP000226431"/>
    </source>
</evidence>
<comment type="caution">
    <text evidence="2">The sequence shown here is derived from an EMBL/GenBank/DDBJ whole genome shotgun (WGS) entry which is preliminary data.</text>
</comment>
<organism evidence="2 3">
    <name type="scientific">Ophiocordyceps camponoti-rufipedis</name>
    <dbReference type="NCBI Taxonomy" id="2004952"/>
    <lineage>
        <taxon>Eukaryota</taxon>
        <taxon>Fungi</taxon>
        <taxon>Dikarya</taxon>
        <taxon>Ascomycota</taxon>
        <taxon>Pezizomycotina</taxon>
        <taxon>Sordariomycetes</taxon>
        <taxon>Hypocreomycetidae</taxon>
        <taxon>Hypocreales</taxon>
        <taxon>Ophiocordycipitaceae</taxon>
        <taxon>Ophiocordyceps</taxon>
    </lineage>
</organism>
<accession>A0A2C5YM63</accession>
<evidence type="ECO:0000256" key="1">
    <source>
        <dbReference type="SAM" id="MobiDB-lite"/>
    </source>
</evidence>